<keyword evidence="1" id="KW-0812">Transmembrane</keyword>
<accession>A0ABD2Y827</accession>
<gene>
    <name evidence="2" type="ORF">ACH5RR_036868</name>
</gene>
<feature type="transmembrane region" description="Helical" evidence="1">
    <location>
        <begin position="15"/>
        <end position="32"/>
    </location>
</feature>
<dbReference type="EMBL" id="JBJUIK010000015">
    <property type="protein sequence ID" value="KAL3502419.1"/>
    <property type="molecule type" value="Genomic_DNA"/>
</dbReference>
<proteinExistence type="predicted"/>
<keyword evidence="1" id="KW-0472">Membrane</keyword>
<protein>
    <submittedName>
        <fullName evidence="2">Uncharacterized protein</fullName>
    </submittedName>
</protein>
<keyword evidence="3" id="KW-1185">Reference proteome</keyword>
<sequence>MLVSYSTEVTHDRALLLYALMMVSIIDIGMYINKNIHWNSNSNDISHIFLNLIIELCFIEGVNTIGKVKITLKKNIDNKALVRFVRHYLECMQKIRGGALDGDSLIESSDYDSDRDGLWFILGRRVNSKAAARK</sequence>
<organism evidence="2 3">
    <name type="scientific">Cinchona calisaya</name>
    <dbReference type="NCBI Taxonomy" id="153742"/>
    <lineage>
        <taxon>Eukaryota</taxon>
        <taxon>Viridiplantae</taxon>
        <taxon>Streptophyta</taxon>
        <taxon>Embryophyta</taxon>
        <taxon>Tracheophyta</taxon>
        <taxon>Spermatophyta</taxon>
        <taxon>Magnoliopsida</taxon>
        <taxon>eudicotyledons</taxon>
        <taxon>Gunneridae</taxon>
        <taxon>Pentapetalae</taxon>
        <taxon>asterids</taxon>
        <taxon>lamiids</taxon>
        <taxon>Gentianales</taxon>
        <taxon>Rubiaceae</taxon>
        <taxon>Cinchonoideae</taxon>
        <taxon>Cinchoneae</taxon>
        <taxon>Cinchona</taxon>
    </lineage>
</organism>
<keyword evidence="1" id="KW-1133">Transmembrane helix</keyword>
<dbReference type="Proteomes" id="UP001630127">
    <property type="component" value="Unassembled WGS sequence"/>
</dbReference>
<evidence type="ECO:0000256" key="1">
    <source>
        <dbReference type="SAM" id="Phobius"/>
    </source>
</evidence>
<evidence type="ECO:0000313" key="3">
    <source>
        <dbReference type="Proteomes" id="UP001630127"/>
    </source>
</evidence>
<evidence type="ECO:0000313" key="2">
    <source>
        <dbReference type="EMBL" id="KAL3502419.1"/>
    </source>
</evidence>
<reference evidence="2 3" key="1">
    <citation type="submission" date="2024-11" db="EMBL/GenBank/DDBJ databases">
        <title>A near-complete genome assembly of Cinchona calisaya.</title>
        <authorList>
            <person name="Lian D.C."/>
            <person name="Zhao X.W."/>
            <person name="Wei L."/>
        </authorList>
    </citation>
    <scope>NUCLEOTIDE SEQUENCE [LARGE SCALE GENOMIC DNA]</scope>
    <source>
        <tissue evidence="2">Nenye</tissue>
    </source>
</reference>
<dbReference type="AlphaFoldDB" id="A0ABD2Y827"/>
<comment type="caution">
    <text evidence="2">The sequence shown here is derived from an EMBL/GenBank/DDBJ whole genome shotgun (WGS) entry which is preliminary data.</text>
</comment>
<name>A0ABD2Y827_9GENT</name>